<proteinExistence type="predicted"/>
<reference evidence="3 4" key="2">
    <citation type="submission" date="2019-09" db="EMBL/GenBank/DDBJ databases">
        <authorList>
            <person name="Jin C."/>
        </authorList>
    </citation>
    <scope>NUCLEOTIDE SEQUENCE [LARGE SCALE GENOMIC DNA]</scope>
    <source>
        <strain evidence="3 4">BN140002</strain>
    </source>
</reference>
<keyword evidence="4" id="KW-1185">Reference proteome</keyword>
<evidence type="ECO:0000313" key="3">
    <source>
        <dbReference type="EMBL" id="KAA2236179.1"/>
    </source>
</evidence>
<dbReference type="EMBL" id="VUOA01000028">
    <property type="protein sequence ID" value="KAA2236179.1"/>
    <property type="molecule type" value="Genomic_DNA"/>
</dbReference>
<feature type="region of interest" description="Disordered" evidence="1">
    <location>
        <begin position="1"/>
        <end position="32"/>
    </location>
</feature>
<evidence type="ECO:0000259" key="2">
    <source>
        <dbReference type="Pfam" id="PF05239"/>
    </source>
</evidence>
<dbReference type="Pfam" id="PF05239">
    <property type="entry name" value="PRC"/>
    <property type="match status" value="1"/>
</dbReference>
<feature type="compositionally biased region" description="Low complexity" evidence="1">
    <location>
        <begin position="192"/>
        <end position="204"/>
    </location>
</feature>
<protein>
    <submittedName>
        <fullName evidence="3">PRC-barrel domain containing protein</fullName>
    </submittedName>
</protein>
<accession>A0A5B2VCY8</accession>
<dbReference type="SUPFAM" id="SSF50346">
    <property type="entry name" value="PRC-barrel domain"/>
    <property type="match status" value="1"/>
</dbReference>
<dbReference type="OrthoDB" id="7994716at2"/>
<dbReference type="Proteomes" id="UP000323142">
    <property type="component" value="Unassembled WGS sequence"/>
</dbReference>
<feature type="domain" description="PRC-barrel" evidence="2">
    <location>
        <begin position="85"/>
        <end position="141"/>
    </location>
</feature>
<gene>
    <name evidence="3" type="ORF">F0L46_15825</name>
</gene>
<dbReference type="PANTHER" id="PTHR36505">
    <property type="entry name" value="BLR1072 PROTEIN"/>
    <property type="match status" value="1"/>
</dbReference>
<dbReference type="AlphaFoldDB" id="A0A5B2VCY8"/>
<reference evidence="3 4" key="1">
    <citation type="submission" date="2019-09" db="EMBL/GenBank/DDBJ databases">
        <title>Salinarimonas rosea gen. nov., sp. nov., a new member of the a-2 subgroup of the Proteobacteria.</title>
        <authorList>
            <person name="Liu J."/>
        </authorList>
    </citation>
    <scope>NUCLEOTIDE SEQUENCE [LARGE SCALE GENOMIC DNA]</scope>
    <source>
        <strain evidence="3 4">BN140002</strain>
    </source>
</reference>
<evidence type="ECO:0000256" key="1">
    <source>
        <dbReference type="SAM" id="MobiDB-lite"/>
    </source>
</evidence>
<name>A0A5B2VCY8_9HYPH</name>
<comment type="caution">
    <text evidence="3">The sequence shown here is derived from an EMBL/GenBank/DDBJ whole genome shotgun (WGS) entry which is preliminary data.</text>
</comment>
<dbReference type="PANTHER" id="PTHR36505:SF1">
    <property type="entry name" value="BLR1072 PROTEIN"/>
    <property type="match status" value="1"/>
</dbReference>
<sequence>MSTVGHRARGPPQNPERGRTEGARRRCPRDGIASPEPLMRVLFLTGLAALALDAGAARAQVPSPGMGQTQADPAADAFVTGTPTGLRASKLEGIPVIDLDFKRVGEVKEVLIGKDGRVSAVILGIGGVLGVGERKVAVRFDQFLWNTGDSAQTAAVDSSMRPSEAPPLREGNAAAQAMPGAQISREVLAAESSSGSVNPGSGPVTTGSTATATAIVGDGEPDRAQVRLTREQLEKAPAFKSGTE</sequence>
<feature type="region of interest" description="Disordered" evidence="1">
    <location>
        <begin position="190"/>
        <end position="223"/>
    </location>
</feature>
<organism evidence="3 4">
    <name type="scientific">Salinarimonas soli</name>
    <dbReference type="NCBI Taxonomy" id="1638099"/>
    <lineage>
        <taxon>Bacteria</taxon>
        <taxon>Pseudomonadati</taxon>
        <taxon>Pseudomonadota</taxon>
        <taxon>Alphaproteobacteria</taxon>
        <taxon>Hyphomicrobiales</taxon>
        <taxon>Salinarimonadaceae</taxon>
        <taxon>Salinarimonas</taxon>
    </lineage>
</organism>
<dbReference type="Gene3D" id="2.30.30.240">
    <property type="entry name" value="PRC-barrel domain"/>
    <property type="match status" value="1"/>
</dbReference>
<dbReference type="InterPro" id="IPR011033">
    <property type="entry name" value="PRC_barrel-like_sf"/>
</dbReference>
<evidence type="ECO:0000313" key="4">
    <source>
        <dbReference type="Proteomes" id="UP000323142"/>
    </source>
</evidence>
<dbReference type="InterPro" id="IPR027275">
    <property type="entry name" value="PRC-brl_dom"/>
</dbReference>